<dbReference type="SUPFAM" id="SSF48498">
    <property type="entry name" value="Tetracyclin repressor-like, C-terminal domain"/>
    <property type="match status" value="1"/>
</dbReference>
<evidence type="ECO:0000256" key="3">
    <source>
        <dbReference type="ARBA" id="ARBA00023163"/>
    </source>
</evidence>
<dbReference type="InterPro" id="IPR009057">
    <property type="entry name" value="Homeodomain-like_sf"/>
</dbReference>
<proteinExistence type="predicted"/>
<feature type="DNA-binding region" description="H-T-H motif" evidence="4">
    <location>
        <begin position="42"/>
        <end position="61"/>
    </location>
</feature>
<sequence length="425" mass="45650">MKYALPPPLAVPAQTPRFQEKREALLQAAVAVFNEHGVKGATLADIAGRVGLATNSVTYYYRKKEDLAIACALRAIDLHDAIVAEAATQPTVPERVLRYLTGHAAALAEMERGERPPAMHFNDLLALPSPQADEAWARYTEMFRRVRGLLKGPETASLGRRERNARGHLLLSAALWLRVWLWQYEPAQYVRMAAVAADVMLHGVAGGPAAWPAADALPEAGWRLMPRSGDGADESTEAADAFLRAATALVNEQGYRGASVDKISARLNVTKGSFYHHHDNKDDLITECFERSFAVLRAALVQAADAPGSGGARVCAAGRALVRFQLSDDGPLLRASATSALPDQAHRDTVRITLHQLTQRMAGLLVDGVVDGSVRPMDTHVAAQVVVGGINAASELRRWVSDAGPDDAAGLYARPLMLGLMAPAA</sequence>
<feature type="DNA-binding region" description="H-T-H motif" evidence="4">
    <location>
        <begin position="259"/>
        <end position="278"/>
    </location>
</feature>
<keyword evidence="1" id="KW-0805">Transcription regulation</keyword>
<dbReference type="SUPFAM" id="SSF46689">
    <property type="entry name" value="Homeodomain-like"/>
    <property type="match status" value="2"/>
</dbReference>
<dbReference type="Pfam" id="PF00440">
    <property type="entry name" value="TetR_N"/>
    <property type="match status" value="2"/>
</dbReference>
<keyword evidence="7" id="KW-1185">Reference proteome</keyword>
<protein>
    <submittedName>
        <fullName evidence="6">TetR family transcriptional regulator</fullName>
    </submittedName>
</protein>
<keyword evidence="3" id="KW-0804">Transcription</keyword>
<dbReference type="RefSeq" id="WP_332287760.1">
    <property type="nucleotide sequence ID" value="NZ_JAZIBG010000009.1"/>
</dbReference>
<dbReference type="GO" id="GO:0003700">
    <property type="term" value="F:DNA-binding transcription factor activity"/>
    <property type="evidence" value="ECO:0007669"/>
    <property type="project" value="TreeGrafter"/>
</dbReference>
<organism evidence="6 7">
    <name type="scientific">Aquincola agrisoli</name>
    <dbReference type="NCBI Taxonomy" id="3119538"/>
    <lineage>
        <taxon>Bacteria</taxon>
        <taxon>Pseudomonadati</taxon>
        <taxon>Pseudomonadota</taxon>
        <taxon>Betaproteobacteria</taxon>
        <taxon>Burkholderiales</taxon>
        <taxon>Sphaerotilaceae</taxon>
        <taxon>Aquincola</taxon>
    </lineage>
</organism>
<dbReference type="PRINTS" id="PR00455">
    <property type="entry name" value="HTHTETR"/>
</dbReference>
<dbReference type="PANTHER" id="PTHR30055">
    <property type="entry name" value="HTH-TYPE TRANSCRIPTIONAL REGULATOR RUTR"/>
    <property type="match status" value="1"/>
</dbReference>
<evidence type="ECO:0000256" key="1">
    <source>
        <dbReference type="ARBA" id="ARBA00023015"/>
    </source>
</evidence>
<feature type="domain" description="HTH tetR-type" evidence="5">
    <location>
        <begin position="236"/>
        <end position="296"/>
    </location>
</feature>
<evidence type="ECO:0000313" key="6">
    <source>
        <dbReference type="EMBL" id="MEF7612865.1"/>
    </source>
</evidence>
<dbReference type="AlphaFoldDB" id="A0AAW9QE11"/>
<dbReference type="Proteomes" id="UP001336250">
    <property type="component" value="Unassembled WGS sequence"/>
</dbReference>
<dbReference type="EMBL" id="JAZIBG010000009">
    <property type="protein sequence ID" value="MEF7612865.1"/>
    <property type="molecule type" value="Genomic_DNA"/>
</dbReference>
<name>A0AAW9QE11_9BURK</name>
<dbReference type="InterPro" id="IPR001647">
    <property type="entry name" value="HTH_TetR"/>
</dbReference>
<keyword evidence="2 4" id="KW-0238">DNA-binding</keyword>
<gene>
    <name evidence="6" type="ORF">V4F39_03010</name>
</gene>
<evidence type="ECO:0000259" key="5">
    <source>
        <dbReference type="PROSITE" id="PS50977"/>
    </source>
</evidence>
<dbReference type="InterPro" id="IPR050109">
    <property type="entry name" value="HTH-type_TetR-like_transc_reg"/>
</dbReference>
<evidence type="ECO:0000256" key="2">
    <source>
        <dbReference type="ARBA" id="ARBA00023125"/>
    </source>
</evidence>
<evidence type="ECO:0000313" key="7">
    <source>
        <dbReference type="Proteomes" id="UP001336250"/>
    </source>
</evidence>
<comment type="caution">
    <text evidence="6">The sequence shown here is derived from an EMBL/GenBank/DDBJ whole genome shotgun (WGS) entry which is preliminary data.</text>
</comment>
<reference evidence="6 7" key="1">
    <citation type="submission" date="2024-02" db="EMBL/GenBank/DDBJ databases">
        <title>Genome sequence of Aquincola sp. MAHUQ-54.</title>
        <authorList>
            <person name="Huq M.A."/>
        </authorList>
    </citation>
    <scope>NUCLEOTIDE SEQUENCE [LARGE SCALE GENOMIC DNA]</scope>
    <source>
        <strain evidence="6 7">MAHUQ-54</strain>
    </source>
</reference>
<dbReference type="GO" id="GO:0000976">
    <property type="term" value="F:transcription cis-regulatory region binding"/>
    <property type="evidence" value="ECO:0007669"/>
    <property type="project" value="TreeGrafter"/>
</dbReference>
<dbReference type="Gene3D" id="1.10.357.10">
    <property type="entry name" value="Tetracycline Repressor, domain 2"/>
    <property type="match status" value="2"/>
</dbReference>
<dbReference type="InterPro" id="IPR036271">
    <property type="entry name" value="Tet_transcr_reg_TetR-rel_C_sf"/>
</dbReference>
<evidence type="ECO:0000256" key="4">
    <source>
        <dbReference type="PROSITE-ProRule" id="PRU00335"/>
    </source>
</evidence>
<dbReference type="Gene3D" id="1.10.10.60">
    <property type="entry name" value="Homeodomain-like"/>
    <property type="match status" value="2"/>
</dbReference>
<feature type="domain" description="HTH tetR-type" evidence="5">
    <location>
        <begin position="19"/>
        <end position="79"/>
    </location>
</feature>
<dbReference type="PROSITE" id="PS50977">
    <property type="entry name" value="HTH_TETR_2"/>
    <property type="match status" value="2"/>
</dbReference>
<dbReference type="PANTHER" id="PTHR30055:SF234">
    <property type="entry name" value="HTH-TYPE TRANSCRIPTIONAL REGULATOR BETI"/>
    <property type="match status" value="1"/>
</dbReference>
<accession>A0AAW9QE11</accession>